<accession>A0A3D9BZG8</accession>
<dbReference type="EMBL" id="QOHR01000001">
    <property type="protein sequence ID" value="REC58786.1"/>
    <property type="molecule type" value="Genomic_DNA"/>
</dbReference>
<feature type="transmembrane region" description="Helical" evidence="5">
    <location>
        <begin position="284"/>
        <end position="302"/>
    </location>
</feature>
<dbReference type="Proteomes" id="UP000257131">
    <property type="component" value="Unassembled WGS sequence"/>
</dbReference>
<dbReference type="PANTHER" id="PTHR22911:SF6">
    <property type="entry name" value="SOLUTE CARRIER FAMILY 35 MEMBER G1"/>
    <property type="match status" value="1"/>
</dbReference>
<evidence type="ECO:0000256" key="3">
    <source>
        <dbReference type="ARBA" id="ARBA00022989"/>
    </source>
</evidence>
<proteinExistence type="predicted"/>
<dbReference type="GO" id="GO:0016020">
    <property type="term" value="C:membrane"/>
    <property type="evidence" value="ECO:0007669"/>
    <property type="project" value="UniProtKB-SubCell"/>
</dbReference>
<feature type="transmembrane region" description="Helical" evidence="5">
    <location>
        <begin position="128"/>
        <end position="144"/>
    </location>
</feature>
<comment type="caution">
    <text evidence="6">The sequence shown here is derived from an EMBL/GenBank/DDBJ whole genome shotgun (WGS) entry which is preliminary data.</text>
</comment>
<dbReference type="OrthoDB" id="7855875at2"/>
<evidence type="ECO:0000256" key="2">
    <source>
        <dbReference type="ARBA" id="ARBA00022692"/>
    </source>
</evidence>
<keyword evidence="7" id="KW-1185">Reference proteome</keyword>
<name>A0A3D9BZG8_9RHOB</name>
<evidence type="ECO:0000313" key="7">
    <source>
        <dbReference type="Proteomes" id="UP000257131"/>
    </source>
</evidence>
<dbReference type="InterPro" id="IPR037185">
    <property type="entry name" value="EmrE-like"/>
</dbReference>
<protein>
    <submittedName>
        <fullName evidence="6">DMT family transporter</fullName>
    </submittedName>
</protein>
<feature type="transmembrane region" description="Helical" evidence="5">
    <location>
        <begin position="12"/>
        <end position="37"/>
    </location>
</feature>
<sequence>MMSVADTARGGTAAGALSMLAAMAVIGLIDNAVALIARDMGLWQFQLVRGLICLPLLAAASVALRQPIRAVSLRAVTARSAVVTVAMSLYFGALAFLPIEQALAGLFTSPIWILVITALALRRPVGRARVAAVALGFLGLIVVLEPDPAQLSPVILMPVLGGAFYAVGMIATNTICARENALTLLTGMILCQIALSAVALALIAALAPEAAPGADGFLLRGWTWELGAAGPWLLVQAVGSLVGVGLIIRAYQLGEPSYIAPFEYAAFISGPFFAWALFGHLLGVQQLIGIVLIAAAGTLVALRMREAG</sequence>
<feature type="transmembrane region" description="Helical" evidence="5">
    <location>
        <begin position="43"/>
        <end position="64"/>
    </location>
</feature>
<reference evidence="6 7" key="1">
    <citation type="journal article" date="2017" name="Int. J. Syst. Evol. Microbiol.">
        <title>Rhodosalinus sediminis gen. nov., sp. nov., isolated from marine saltern.</title>
        <authorList>
            <person name="Guo L.Y."/>
            <person name="Ling S.K."/>
            <person name="Li C.M."/>
            <person name="Chen G.J."/>
            <person name="Du Z.J."/>
        </authorList>
    </citation>
    <scope>NUCLEOTIDE SEQUENCE [LARGE SCALE GENOMIC DNA]</scope>
    <source>
        <strain evidence="6 7">WDN1C137</strain>
    </source>
</reference>
<feature type="transmembrane region" description="Helical" evidence="5">
    <location>
        <begin position="76"/>
        <end position="96"/>
    </location>
</feature>
<comment type="subcellular location">
    <subcellularLocation>
        <location evidence="1">Membrane</location>
        <topology evidence="1">Multi-pass membrane protein</topology>
    </subcellularLocation>
</comment>
<feature type="transmembrane region" description="Helical" evidence="5">
    <location>
        <begin position="102"/>
        <end position="121"/>
    </location>
</feature>
<feature type="transmembrane region" description="Helical" evidence="5">
    <location>
        <begin position="260"/>
        <end position="278"/>
    </location>
</feature>
<keyword evidence="4 5" id="KW-0472">Membrane</keyword>
<keyword evidence="3 5" id="KW-1133">Transmembrane helix</keyword>
<evidence type="ECO:0000256" key="1">
    <source>
        <dbReference type="ARBA" id="ARBA00004141"/>
    </source>
</evidence>
<feature type="transmembrane region" description="Helical" evidence="5">
    <location>
        <begin position="182"/>
        <end position="206"/>
    </location>
</feature>
<feature type="transmembrane region" description="Helical" evidence="5">
    <location>
        <begin position="226"/>
        <end position="248"/>
    </location>
</feature>
<organism evidence="6 7">
    <name type="scientific">Rhodosalinus sediminis</name>
    <dbReference type="NCBI Taxonomy" id="1940533"/>
    <lineage>
        <taxon>Bacteria</taxon>
        <taxon>Pseudomonadati</taxon>
        <taxon>Pseudomonadota</taxon>
        <taxon>Alphaproteobacteria</taxon>
        <taxon>Rhodobacterales</taxon>
        <taxon>Paracoccaceae</taxon>
        <taxon>Rhodosalinus</taxon>
    </lineage>
</organism>
<feature type="transmembrane region" description="Helical" evidence="5">
    <location>
        <begin position="150"/>
        <end position="170"/>
    </location>
</feature>
<dbReference type="AlphaFoldDB" id="A0A3D9BZG8"/>
<gene>
    <name evidence="6" type="ORF">DRV84_00725</name>
</gene>
<evidence type="ECO:0000313" key="6">
    <source>
        <dbReference type="EMBL" id="REC58786.1"/>
    </source>
</evidence>
<dbReference type="PANTHER" id="PTHR22911">
    <property type="entry name" value="ACYL-MALONYL CONDENSING ENZYME-RELATED"/>
    <property type="match status" value="1"/>
</dbReference>
<evidence type="ECO:0000256" key="5">
    <source>
        <dbReference type="SAM" id="Phobius"/>
    </source>
</evidence>
<keyword evidence="2 5" id="KW-0812">Transmembrane</keyword>
<dbReference type="SUPFAM" id="SSF103481">
    <property type="entry name" value="Multidrug resistance efflux transporter EmrE"/>
    <property type="match status" value="2"/>
</dbReference>
<evidence type="ECO:0000256" key="4">
    <source>
        <dbReference type="ARBA" id="ARBA00023136"/>
    </source>
</evidence>